<dbReference type="InterPro" id="IPR002223">
    <property type="entry name" value="Kunitz_BPTI"/>
</dbReference>
<dbReference type="AlphaFoldDB" id="A0A813M7G0"/>
<evidence type="ECO:0000256" key="3">
    <source>
        <dbReference type="SAM" id="Phobius"/>
    </source>
</evidence>
<dbReference type="Pfam" id="PF00014">
    <property type="entry name" value="Kunitz_BPTI"/>
    <property type="match status" value="1"/>
</dbReference>
<keyword evidence="1" id="KW-1015">Disulfide bond</keyword>
<feature type="coiled-coil region" evidence="2">
    <location>
        <begin position="89"/>
        <end position="156"/>
    </location>
</feature>
<keyword evidence="6" id="KW-1185">Reference proteome</keyword>
<comment type="caution">
    <text evidence="5">The sequence shown here is derived from an EMBL/GenBank/DDBJ whole genome shotgun (WGS) entry which is preliminary data.</text>
</comment>
<evidence type="ECO:0000313" key="5">
    <source>
        <dbReference type="EMBL" id="CAF0712973.1"/>
    </source>
</evidence>
<dbReference type="SMART" id="SM00131">
    <property type="entry name" value="KU"/>
    <property type="match status" value="1"/>
</dbReference>
<dbReference type="GO" id="GO:0005615">
    <property type="term" value="C:extracellular space"/>
    <property type="evidence" value="ECO:0007669"/>
    <property type="project" value="TreeGrafter"/>
</dbReference>
<dbReference type="InterPro" id="IPR036880">
    <property type="entry name" value="Kunitz_BPTI_sf"/>
</dbReference>
<dbReference type="Gene3D" id="4.10.410.10">
    <property type="entry name" value="Pancreatic trypsin inhibitor Kunitz domain"/>
    <property type="match status" value="1"/>
</dbReference>
<dbReference type="SUPFAM" id="SSF57362">
    <property type="entry name" value="BPTI-like"/>
    <property type="match status" value="1"/>
</dbReference>
<dbReference type="CDD" id="cd00109">
    <property type="entry name" value="Kunitz-type"/>
    <property type="match status" value="1"/>
</dbReference>
<feature type="domain" description="BPTI/Kunitz inhibitor" evidence="4">
    <location>
        <begin position="223"/>
        <end position="273"/>
    </location>
</feature>
<dbReference type="InterPro" id="IPR050098">
    <property type="entry name" value="TFPI/VKTCI-like"/>
</dbReference>
<name>A0A813M7G0_9BILA</name>
<keyword evidence="3" id="KW-0472">Membrane</keyword>
<evidence type="ECO:0000256" key="2">
    <source>
        <dbReference type="SAM" id="Coils"/>
    </source>
</evidence>
<dbReference type="EMBL" id="CAJNOC010000079">
    <property type="protein sequence ID" value="CAF0712973.1"/>
    <property type="molecule type" value="Genomic_DNA"/>
</dbReference>
<sequence>MIRNGRTPTILLIALIVIILIISYNNWSLSQRNITLRDALIAKDEKLNDIMEKKAYVEKQIGVNSDRIKYFEDRIEANKQASKQKDTEIDDLNSKLKQKITDNDRLTIELSEAKEALNLCKHEKNKEIELAKNEELTRHQEEINKLMSQLNKTNCDSDSTLKNFKTNLVKLIKDQISGPESLKIVSLIESENRNTTLLENVNRVINGQNLVDKKEDAKEIDVCKLQKLPGNCSNPVERFYFDTVSEHCLIFTYSGCNGNQNNFETKEECMTKCSRTTSDKKLEDDRKAVTIQLNATLTNATQVKN</sequence>
<dbReference type="FunFam" id="4.10.410.10:FF:000020">
    <property type="entry name" value="Collagen, type VI, alpha 3"/>
    <property type="match status" value="1"/>
</dbReference>
<dbReference type="PANTHER" id="PTHR10083:SF374">
    <property type="entry name" value="BPTI_KUNITZ INHIBITOR DOMAIN-CONTAINING PROTEIN"/>
    <property type="match status" value="1"/>
</dbReference>
<keyword evidence="2" id="KW-0175">Coiled coil</keyword>
<dbReference type="PRINTS" id="PR00759">
    <property type="entry name" value="BASICPTASE"/>
</dbReference>
<keyword evidence="3" id="KW-0812">Transmembrane</keyword>
<protein>
    <recommendedName>
        <fullName evidence="4">BPTI/Kunitz inhibitor domain-containing protein</fullName>
    </recommendedName>
</protein>
<proteinExistence type="predicted"/>
<dbReference type="InterPro" id="IPR020901">
    <property type="entry name" value="Prtase_inh_Kunz-CS"/>
</dbReference>
<evidence type="ECO:0000313" key="6">
    <source>
        <dbReference type="Proteomes" id="UP000663879"/>
    </source>
</evidence>
<dbReference type="Proteomes" id="UP000663879">
    <property type="component" value="Unassembled WGS sequence"/>
</dbReference>
<keyword evidence="3" id="KW-1133">Transmembrane helix</keyword>
<dbReference type="PROSITE" id="PS00280">
    <property type="entry name" value="BPTI_KUNITZ_1"/>
    <property type="match status" value="1"/>
</dbReference>
<dbReference type="OrthoDB" id="5871431at2759"/>
<gene>
    <name evidence="5" type="ORF">OXX778_LOCUS1286</name>
</gene>
<reference evidence="5" key="1">
    <citation type="submission" date="2021-02" db="EMBL/GenBank/DDBJ databases">
        <authorList>
            <person name="Nowell W R."/>
        </authorList>
    </citation>
    <scope>NUCLEOTIDE SEQUENCE</scope>
    <source>
        <strain evidence="5">Ploen Becks lab</strain>
    </source>
</reference>
<evidence type="ECO:0000259" key="4">
    <source>
        <dbReference type="PROSITE" id="PS50279"/>
    </source>
</evidence>
<dbReference type="PROSITE" id="PS50279">
    <property type="entry name" value="BPTI_KUNITZ_2"/>
    <property type="match status" value="1"/>
</dbReference>
<accession>A0A813M7G0</accession>
<evidence type="ECO:0000256" key="1">
    <source>
        <dbReference type="ARBA" id="ARBA00023157"/>
    </source>
</evidence>
<dbReference type="GO" id="GO:0004867">
    <property type="term" value="F:serine-type endopeptidase inhibitor activity"/>
    <property type="evidence" value="ECO:0007669"/>
    <property type="project" value="InterPro"/>
</dbReference>
<dbReference type="PANTHER" id="PTHR10083">
    <property type="entry name" value="KUNITZ-TYPE PROTEASE INHIBITOR-RELATED"/>
    <property type="match status" value="1"/>
</dbReference>
<feature type="transmembrane region" description="Helical" evidence="3">
    <location>
        <begin position="9"/>
        <end position="27"/>
    </location>
</feature>
<organism evidence="5 6">
    <name type="scientific">Brachionus calyciflorus</name>
    <dbReference type="NCBI Taxonomy" id="104777"/>
    <lineage>
        <taxon>Eukaryota</taxon>
        <taxon>Metazoa</taxon>
        <taxon>Spiralia</taxon>
        <taxon>Gnathifera</taxon>
        <taxon>Rotifera</taxon>
        <taxon>Eurotatoria</taxon>
        <taxon>Monogononta</taxon>
        <taxon>Pseudotrocha</taxon>
        <taxon>Ploima</taxon>
        <taxon>Brachionidae</taxon>
        <taxon>Brachionus</taxon>
    </lineage>
</organism>